<dbReference type="AlphaFoldDB" id="A0A016TV60"/>
<accession>A0A016TV60</accession>
<dbReference type="EMBL" id="JARK01001410">
    <property type="protein sequence ID" value="EYC06626.1"/>
    <property type="molecule type" value="Genomic_DNA"/>
</dbReference>
<evidence type="ECO:0000313" key="2">
    <source>
        <dbReference type="Proteomes" id="UP000024635"/>
    </source>
</evidence>
<reference evidence="2" key="1">
    <citation type="journal article" date="2015" name="Nat. Genet.">
        <title>The genome and transcriptome of the zoonotic hookworm Ancylostoma ceylanicum identify infection-specific gene families.</title>
        <authorList>
            <person name="Schwarz E.M."/>
            <person name="Hu Y."/>
            <person name="Antoshechkin I."/>
            <person name="Miller M.M."/>
            <person name="Sternberg P.W."/>
            <person name="Aroian R.V."/>
        </authorList>
    </citation>
    <scope>NUCLEOTIDE SEQUENCE</scope>
    <source>
        <strain evidence="2">HY135</strain>
    </source>
</reference>
<evidence type="ECO:0000313" key="1">
    <source>
        <dbReference type="EMBL" id="EYC06626.1"/>
    </source>
</evidence>
<keyword evidence="2" id="KW-1185">Reference proteome</keyword>
<dbReference type="Proteomes" id="UP000024635">
    <property type="component" value="Unassembled WGS sequence"/>
</dbReference>
<proteinExistence type="predicted"/>
<sequence>MIRQTSNKITIPRLYSVLGITANSKSTPRVWGVIPEMGGAVGLRDWLIGWIDQSQSSVAPPFSGTTLRT</sequence>
<comment type="caution">
    <text evidence="1">The sequence shown here is derived from an EMBL/GenBank/DDBJ whole genome shotgun (WGS) entry which is preliminary data.</text>
</comment>
<name>A0A016TV60_9BILA</name>
<organism evidence="1 2">
    <name type="scientific">Ancylostoma ceylanicum</name>
    <dbReference type="NCBI Taxonomy" id="53326"/>
    <lineage>
        <taxon>Eukaryota</taxon>
        <taxon>Metazoa</taxon>
        <taxon>Ecdysozoa</taxon>
        <taxon>Nematoda</taxon>
        <taxon>Chromadorea</taxon>
        <taxon>Rhabditida</taxon>
        <taxon>Rhabditina</taxon>
        <taxon>Rhabditomorpha</taxon>
        <taxon>Strongyloidea</taxon>
        <taxon>Ancylostomatidae</taxon>
        <taxon>Ancylostomatinae</taxon>
        <taxon>Ancylostoma</taxon>
    </lineage>
</organism>
<dbReference type="OrthoDB" id="5975154at2759"/>
<gene>
    <name evidence="1" type="primary">Acey_s0074.g807</name>
    <name evidence="1" type="ORF">Y032_0074g807</name>
</gene>
<protein>
    <submittedName>
        <fullName evidence="1">Uncharacterized protein</fullName>
    </submittedName>
</protein>